<dbReference type="SUPFAM" id="SSF53448">
    <property type="entry name" value="Nucleotide-diphospho-sugar transferases"/>
    <property type="match status" value="1"/>
</dbReference>
<organism evidence="2 3">
    <name type="scientific">Turicimonas muris</name>
    <dbReference type="NCBI Taxonomy" id="1796652"/>
    <lineage>
        <taxon>Bacteria</taxon>
        <taxon>Pseudomonadati</taxon>
        <taxon>Pseudomonadota</taxon>
        <taxon>Betaproteobacteria</taxon>
        <taxon>Burkholderiales</taxon>
        <taxon>Sutterellaceae</taxon>
        <taxon>Turicimonas</taxon>
    </lineage>
</organism>
<dbReference type="PANTHER" id="PTHR22572">
    <property type="entry name" value="SUGAR-1-PHOSPHATE GUANYL TRANSFERASE"/>
    <property type="match status" value="1"/>
</dbReference>
<evidence type="ECO:0000259" key="1">
    <source>
        <dbReference type="Pfam" id="PF00483"/>
    </source>
</evidence>
<dbReference type="InterPro" id="IPR054790">
    <property type="entry name" value="MurU"/>
</dbReference>
<dbReference type="GeneID" id="78362055"/>
<dbReference type="EMBL" id="NHMP01000008">
    <property type="protein sequence ID" value="OXE45595.1"/>
    <property type="molecule type" value="Genomic_DNA"/>
</dbReference>
<dbReference type="RefSeq" id="WP_066594064.1">
    <property type="nucleotide sequence ID" value="NZ_CAJTBZ010000003.1"/>
</dbReference>
<feature type="domain" description="Nucleotidyl transferase" evidence="1">
    <location>
        <begin position="2"/>
        <end position="146"/>
    </location>
</feature>
<dbReference type="AlphaFoldDB" id="A0A227KDI3"/>
<dbReference type="NCBIfam" id="NF045761">
    <property type="entry name" value="NAMPUrTaseMurU"/>
    <property type="match status" value="1"/>
</dbReference>
<comment type="caution">
    <text evidence="2">The sequence shown here is derived from an EMBL/GenBank/DDBJ whole genome shotgun (WGS) entry which is preliminary data.</text>
</comment>
<accession>A0A227KDI3</accession>
<evidence type="ECO:0000313" key="3">
    <source>
        <dbReference type="Proteomes" id="UP000214610"/>
    </source>
</evidence>
<dbReference type="InterPro" id="IPR050486">
    <property type="entry name" value="Mannose-1P_guanyltransferase"/>
</dbReference>
<dbReference type="Gene3D" id="3.90.550.10">
    <property type="entry name" value="Spore Coat Polysaccharide Biosynthesis Protein SpsA, Chain A"/>
    <property type="match status" value="1"/>
</dbReference>
<dbReference type="CDD" id="cd06422">
    <property type="entry name" value="NTP_transferase_like_1"/>
    <property type="match status" value="1"/>
</dbReference>
<evidence type="ECO:0000313" key="2">
    <source>
        <dbReference type="EMBL" id="OXE45595.1"/>
    </source>
</evidence>
<sequence length="235" mass="26424">MKAMILAAGRGKRMRHLTDSMPKPLIKLWGRPLIEWQILALKKAGFKDIVINVAYCADKLLEYLGDGSKYGVRITFSIEGYTHEESLETRGGIVKALDKLVEQNRSEPFVVVSGDIVTDFPYKSLKSAAKKISEGQAKAHLVLVPNPSYHEGGDMGLEKGKITRQQKQYTYGNIAVFSPSIFKDIPSTKTPLFPWLYDFVDQGLITGEIYEGNWANVGTPEELEKFEKLPPYCYE</sequence>
<proteinExistence type="predicted"/>
<reference evidence="3" key="1">
    <citation type="submission" date="2017-05" db="EMBL/GenBank/DDBJ databases">
        <title>Improved OligoMM genomes.</title>
        <authorList>
            <person name="Garzetti D."/>
        </authorList>
    </citation>
    <scope>NUCLEOTIDE SEQUENCE [LARGE SCALE GENOMIC DNA]</scope>
    <source>
        <strain evidence="3">YL45</strain>
    </source>
</reference>
<dbReference type="Pfam" id="PF00483">
    <property type="entry name" value="NTP_transferase"/>
    <property type="match status" value="1"/>
</dbReference>
<gene>
    <name evidence="2" type="ORF">ADH67_10595</name>
</gene>
<name>A0A227KDI3_9BURK</name>
<dbReference type="Proteomes" id="UP000214610">
    <property type="component" value="Unassembled WGS sequence"/>
</dbReference>
<protein>
    <submittedName>
        <fullName evidence="2">Nucleotidyltransferase</fullName>
    </submittedName>
</protein>
<keyword evidence="2" id="KW-0808">Transferase</keyword>
<dbReference type="GO" id="GO:0016740">
    <property type="term" value="F:transferase activity"/>
    <property type="evidence" value="ECO:0007669"/>
    <property type="project" value="UniProtKB-KW"/>
</dbReference>
<keyword evidence="3" id="KW-1185">Reference proteome</keyword>
<dbReference type="InterPro" id="IPR005835">
    <property type="entry name" value="NTP_transferase_dom"/>
</dbReference>
<dbReference type="InterPro" id="IPR029044">
    <property type="entry name" value="Nucleotide-diphossugar_trans"/>
</dbReference>